<dbReference type="EMBL" id="NBSK02000007">
    <property type="protein sequence ID" value="KAJ0197203.1"/>
    <property type="molecule type" value="Genomic_DNA"/>
</dbReference>
<dbReference type="Gene3D" id="3.80.10.10">
    <property type="entry name" value="Ribonuclease Inhibitor"/>
    <property type="match status" value="1"/>
</dbReference>
<evidence type="ECO:0008006" key="3">
    <source>
        <dbReference type="Google" id="ProtNLM"/>
    </source>
</evidence>
<accession>A0A9R1V0X6</accession>
<dbReference type="SUPFAM" id="SSF52047">
    <property type="entry name" value="RNI-like"/>
    <property type="match status" value="1"/>
</dbReference>
<keyword evidence="2" id="KW-1185">Reference proteome</keyword>
<organism evidence="1 2">
    <name type="scientific">Lactuca sativa</name>
    <name type="common">Garden lettuce</name>
    <dbReference type="NCBI Taxonomy" id="4236"/>
    <lineage>
        <taxon>Eukaryota</taxon>
        <taxon>Viridiplantae</taxon>
        <taxon>Streptophyta</taxon>
        <taxon>Embryophyta</taxon>
        <taxon>Tracheophyta</taxon>
        <taxon>Spermatophyta</taxon>
        <taxon>Magnoliopsida</taxon>
        <taxon>eudicotyledons</taxon>
        <taxon>Gunneridae</taxon>
        <taxon>Pentapetalae</taxon>
        <taxon>asterids</taxon>
        <taxon>campanulids</taxon>
        <taxon>Asterales</taxon>
        <taxon>Asteraceae</taxon>
        <taxon>Cichorioideae</taxon>
        <taxon>Cichorieae</taxon>
        <taxon>Lactucinae</taxon>
        <taxon>Lactuca</taxon>
    </lineage>
</organism>
<proteinExistence type="predicted"/>
<dbReference type="PANTHER" id="PTHR31900:SF27">
    <property type="entry name" value="FBD DOMAIN-CONTAINING PROTEIN"/>
    <property type="match status" value="1"/>
</dbReference>
<gene>
    <name evidence="1" type="ORF">LSAT_V11C700347230</name>
</gene>
<dbReference type="InterPro" id="IPR032675">
    <property type="entry name" value="LRR_dom_sf"/>
</dbReference>
<sequence>MGFEIQISCPKLVFLNLTGSLACHFLFENLYSLKKAVIHIKDFFQLEEPTFDVFDELSQVESLSIILYCVGQCYCPSIDEPISLPNLKTLEIIVDDPHGVYMLIPFLKCFPDLESLHLNFIKYVYGLHELNLEDAETINILTRCLKKVEFLEFDEETPKLAVARGLLEHGKELEEMVFSWGDEAKFHERSMETMNQVSKFHKASSAVKLRFLVNPTPAEPIPYRPQE</sequence>
<evidence type="ECO:0000313" key="1">
    <source>
        <dbReference type="EMBL" id="KAJ0197203.1"/>
    </source>
</evidence>
<name>A0A9R1V0X6_LACSA</name>
<dbReference type="PANTHER" id="PTHR31900">
    <property type="entry name" value="F-BOX/RNI SUPERFAMILY PROTEIN-RELATED"/>
    <property type="match status" value="1"/>
</dbReference>
<reference evidence="1 2" key="1">
    <citation type="journal article" date="2017" name="Nat. Commun.">
        <title>Genome assembly with in vitro proximity ligation data and whole-genome triplication in lettuce.</title>
        <authorList>
            <person name="Reyes-Chin-Wo S."/>
            <person name="Wang Z."/>
            <person name="Yang X."/>
            <person name="Kozik A."/>
            <person name="Arikit S."/>
            <person name="Song C."/>
            <person name="Xia L."/>
            <person name="Froenicke L."/>
            <person name="Lavelle D.O."/>
            <person name="Truco M.J."/>
            <person name="Xia R."/>
            <person name="Zhu S."/>
            <person name="Xu C."/>
            <person name="Xu H."/>
            <person name="Xu X."/>
            <person name="Cox K."/>
            <person name="Korf I."/>
            <person name="Meyers B.C."/>
            <person name="Michelmore R.W."/>
        </authorList>
    </citation>
    <scope>NUCLEOTIDE SEQUENCE [LARGE SCALE GENOMIC DNA]</scope>
    <source>
        <strain evidence="2">cv. Salinas</strain>
        <tissue evidence="1">Seedlings</tissue>
    </source>
</reference>
<dbReference type="AlphaFoldDB" id="A0A9R1V0X6"/>
<dbReference type="Proteomes" id="UP000235145">
    <property type="component" value="Unassembled WGS sequence"/>
</dbReference>
<evidence type="ECO:0000313" key="2">
    <source>
        <dbReference type="Proteomes" id="UP000235145"/>
    </source>
</evidence>
<dbReference type="InterPro" id="IPR050232">
    <property type="entry name" value="FBL13/AtMIF1-like"/>
</dbReference>
<protein>
    <recommendedName>
        <fullName evidence="3">FBD domain-containing protein</fullName>
    </recommendedName>
</protein>
<comment type="caution">
    <text evidence="1">The sequence shown here is derived from an EMBL/GenBank/DDBJ whole genome shotgun (WGS) entry which is preliminary data.</text>
</comment>